<accession>A0A7X5U3B4</accession>
<dbReference type="AlphaFoldDB" id="A0A7X5U3B4"/>
<protein>
    <submittedName>
        <fullName evidence="1">Ferredoxin</fullName>
    </submittedName>
</protein>
<evidence type="ECO:0000313" key="2">
    <source>
        <dbReference type="Proteomes" id="UP000547444"/>
    </source>
</evidence>
<proteinExistence type="predicted"/>
<keyword evidence="2" id="KW-1185">Reference proteome</keyword>
<dbReference type="EMBL" id="JAANOW010000002">
    <property type="protein sequence ID" value="NIH97625.1"/>
    <property type="molecule type" value="Genomic_DNA"/>
</dbReference>
<dbReference type="Pfam" id="PF13370">
    <property type="entry name" value="Fer4_13"/>
    <property type="match status" value="1"/>
</dbReference>
<organism evidence="1 2">
    <name type="scientific">Mycolicibacterium fluoranthenivorans</name>
    <dbReference type="NCBI Taxonomy" id="258505"/>
    <lineage>
        <taxon>Bacteria</taxon>
        <taxon>Bacillati</taxon>
        <taxon>Actinomycetota</taxon>
        <taxon>Actinomycetes</taxon>
        <taxon>Mycobacteriales</taxon>
        <taxon>Mycobacteriaceae</taxon>
        <taxon>Mycolicibacterium</taxon>
    </lineage>
</organism>
<sequence>MTAPTVFEVGDDGQAHVIGGAEDDVAMAQEAVANCPTGAISIDG</sequence>
<reference evidence="1 2" key="1">
    <citation type="submission" date="2020-03" db="EMBL/GenBank/DDBJ databases">
        <title>Sequencing the genomes of 1000 actinobacteria strains.</title>
        <authorList>
            <person name="Klenk H.-P."/>
        </authorList>
    </citation>
    <scope>NUCLEOTIDE SEQUENCE [LARGE SCALE GENOMIC DNA]</scope>
    <source>
        <strain evidence="1 2">DSM 44556</strain>
    </source>
</reference>
<dbReference type="Proteomes" id="UP000547444">
    <property type="component" value="Unassembled WGS sequence"/>
</dbReference>
<dbReference type="Gene3D" id="3.30.70.20">
    <property type="match status" value="1"/>
</dbReference>
<evidence type="ECO:0000313" key="1">
    <source>
        <dbReference type="EMBL" id="NIH97625.1"/>
    </source>
</evidence>
<name>A0A7X5U3B4_9MYCO</name>
<gene>
    <name evidence="1" type="ORF">FHU31_004615</name>
</gene>
<comment type="caution">
    <text evidence="1">The sequence shown here is derived from an EMBL/GenBank/DDBJ whole genome shotgun (WGS) entry which is preliminary data.</text>
</comment>